<dbReference type="InterPro" id="IPR040495">
    <property type="entry name" value="HU-CCDC81_bac_1"/>
</dbReference>
<comment type="caution">
    <text evidence="3">The sequence shown here is derived from an EMBL/GenBank/DDBJ whole genome shotgun (WGS) entry which is preliminary data.</text>
</comment>
<keyword evidence="4" id="KW-1185">Reference proteome</keyword>
<evidence type="ECO:0000313" key="3">
    <source>
        <dbReference type="EMBL" id="MVT41289.1"/>
    </source>
</evidence>
<proteinExistence type="predicted"/>
<protein>
    <recommendedName>
        <fullName evidence="2">CCDC81-like prokaryotic HU domain-containing protein</fullName>
    </recommendedName>
</protein>
<reference evidence="3 4" key="1">
    <citation type="submission" date="2019-12" db="EMBL/GenBank/DDBJ databases">
        <title>The draft genomic sequence of strain Chitinophaga oryziterrae JCM 16595.</title>
        <authorList>
            <person name="Zhang X."/>
        </authorList>
    </citation>
    <scope>NUCLEOTIDE SEQUENCE [LARGE SCALE GENOMIC DNA]</scope>
    <source>
        <strain evidence="3 4">JCM 16595</strain>
    </source>
</reference>
<dbReference type="Pfam" id="PF18174">
    <property type="entry name" value="HU-CCDC81_bac_1"/>
    <property type="match status" value="1"/>
</dbReference>
<dbReference type="Proteomes" id="UP000468388">
    <property type="component" value="Unassembled WGS sequence"/>
</dbReference>
<evidence type="ECO:0000313" key="4">
    <source>
        <dbReference type="Proteomes" id="UP000468388"/>
    </source>
</evidence>
<evidence type="ECO:0000259" key="2">
    <source>
        <dbReference type="Pfam" id="PF18174"/>
    </source>
</evidence>
<feature type="domain" description="CCDC81-like prokaryotic HU" evidence="2">
    <location>
        <begin position="3"/>
        <end position="53"/>
    </location>
</feature>
<dbReference type="AlphaFoldDB" id="A0A6N8JAK8"/>
<name>A0A6N8JAK8_9BACT</name>
<keyword evidence="1" id="KW-0472">Membrane</keyword>
<feature type="transmembrane region" description="Helical" evidence="1">
    <location>
        <begin position="181"/>
        <end position="201"/>
    </location>
</feature>
<sequence>MVLEQYIQEVLYRQHSCSLPKIGTFTLQHTSARFDVTDNTIEPPGEKIVFEENWTDDGRCAEWIAQRENLVLPIARLKMDKYIDELKATLQTGRPVVIPGVGQLQANTIGIISFEPEAMPITMETLHVKPVIRTDVSHKITVGNTEMVGTTVMNHLTASPDHTSSTTEYPDFPESGSRFRWWWIAAPVGTLLFAWLIWWLAERQDANANKAAEVASTAVDTMKMKEEVKQADTLPPAPPVSDTIAYYAVVETFKDKALAERKYATRKKNGSRITYQLQYTSSDSSLWEIVIPLRSVPADTTKMKDSIRNLIVQKVSLKF</sequence>
<evidence type="ECO:0000256" key="1">
    <source>
        <dbReference type="SAM" id="Phobius"/>
    </source>
</evidence>
<organism evidence="3 4">
    <name type="scientific">Chitinophaga oryziterrae</name>
    <dbReference type="NCBI Taxonomy" id="1031224"/>
    <lineage>
        <taxon>Bacteria</taxon>
        <taxon>Pseudomonadati</taxon>
        <taxon>Bacteroidota</taxon>
        <taxon>Chitinophagia</taxon>
        <taxon>Chitinophagales</taxon>
        <taxon>Chitinophagaceae</taxon>
        <taxon>Chitinophaga</taxon>
    </lineage>
</organism>
<dbReference type="OrthoDB" id="653949at2"/>
<accession>A0A6N8JAK8</accession>
<keyword evidence="1" id="KW-0812">Transmembrane</keyword>
<dbReference type="EMBL" id="WRXO01000002">
    <property type="protein sequence ID" value="MVT41289.1"/>
    <property type="molecule type" value="Genomic_DNA"/>
</dbReference>
<dbReference type="RefSeq" id="WP_157299895.1">
    <property type="nucleotide sequence ID" value="NZ_BAAAZB010000007.1"/>
</dbReference>
<keyword evidence="1" id="KW-1133">Transmembrane helix</keyword>
<gene>
    <name evidence="3" type="ORF">GO495_11900</name>
</gene>